<dbReference type="KEGG" id="psi:S70_00815"/>
<gene>
    <name evidence="1" type="ordered locus">S70_00815</name>
</gene>
<dbReference type="RefSeq" id="WP_004920390.1">
    <property type="nucleotide sequence ID" value="NC_017731.1"/>
</dbReference>
<evidence type="ECO:0000313" key="2">
    <source>
        <dbReference type="Proteomes" id="UP000005012"/>
    </source>
</evidence>
<dbReference type="Proteomes" id="UP000005012">
    <property type="component" value="Chromosome"/>
</dbReference>
<proteinExistence type="predicted"/>
<organism evidence="1 2">
    <name type="scientific">Providencia stuartii (strain MRSN 2154)</name>
    <dbReference type="NCBI Taxonomy" id="1157951"/>
    <lineage>
        <taxon>Bacteria</taxon>
        <taxon>Pseudomonadati</taxon>
        <taxon>Pseudomonadota</taxon>
        <taxon>Gammaproteobacteria</taxon>
        <taxon>Enterobacterales</taxon>
        <taxon>Morganellaceae</taxon>
        <taxon>Providencia</taxon>
    </lineage>
</organism>
<dbReference type="EMBL" id="CP003488">
    <property type="protein sequence ID" value="AFH92063.1"/>
    <property type="molecule type" value="Genomic_DNA"/>
</dbReference>
<name>A0A140NGT8_PROSM</name>
<evidence type="ECO:0000313" key="1">
    <source>
        <dbReference type="EMBL" id="AFH92063.1"/>
    </source>
</evidence>
<dbReference type="OrthoDB" id="6455338at2"/>
<accession>A0A140NGT8</accession>
<sequence length="93" mass="10781">MDILVKTLVFGNEFMTVENPARLVPFKFEIYQSPTGFYHRMYKEVGMSGANLGQAFTVWAFEEQKAHRDPSGEITLEKYIQHCQDIYNGKVKD</sequence>
<dbReference type="AlphaFoldDB" id="A0A140NGT8"/>
<reference evidence="2" key="2">
    <citation type="submission" date="2012-04" db="EMBL/GenBank/DDBJ databases">
        <title>Complete genome sequence of Providencia stuartii clinical isolate MRSN 2154.</title>
        <authorList>
            <person name="Clifford R.J."/>
            <person name="Hang J."/>
            <person name="Riley M.C."/>
            <person name="Onmus-Leone F."/>
            <person name="Kuschner R.A."/>
            <person name="Lesho E.P."/>
            <person name="Waterman P.E."/>
        </authorList>
    </citation>
    <scope>NUCLEOTIDE SEQUENCE [LARGE SCALE GENOMIC DNA]</scope>
    <source>
        <strain evidence="2">MRSN 2154</strain>
    </source>
</reference>
<dbReference type="GeneID" id="93519100"/>
<protein>
    <submittedName>
        <fullName evidence="1">Uncharacterized protein</fullName>
    </submittedName>
</protein>
<dbReference type="HOGENOM" id="CLU_2410861_0_0_6"/>
<dbReference type="PATRIC" id="fig|1157951.4.peg.165"/>
<reference evidence="1 2" key="1">
    <citation type="journal article" date="2012" name="J. Bacteriol.">
        <title>Complete Genome Sequence of Providencia stuartii Clinical Isolate MRSN 2154.</title>
        <authorList>
            <person name="Clifford R.J."/>
            <person name="Hang J."/>
            <person name="Riley M.C."/>
            <person name="Onmus-Leone F."/>
            <person name="Kuschner R.A."/>
            <person name="Lesho E.P."/>
            <person name="Waterman P.E."/>
        </authorList>
    </citation>
    <scope>NUCLEOTIDE SEQUENCE [LARGE SCALE GENOMIC DNA]</scope>
    <source>
        <strain evidence="1 2">MRSN 2154</strain>
    </source>
</reference>